<evidence type="ECO:0000313" key="2">
    <source>
        <dbReference type="Proteomes" id="UP000576480"/>
    </source>
</evidence>
<gene>
    <name evidence="1" type="ORF">HKBW3S43_00058</name>
</gene>
<protein>
    <submittedName>
        <fullName evidence="1">Uncharacterized protein</fullName>
    </submittedName>
</protein>
<accession>A0A6V8PPV6</accession>
<reference evidence="1 2" key="1">
    <citation type="journal article" date="2020" name="Front. Microbiol.">
        <title>Single-cell genomics of novel Actinobacteria with the Wood-Ljungdahl pathway discovered in a serpentinizing system.</title>
        <authorList>
            <person name="Merino N."/>
            <person name="Kawai M."/>
            <person name="Boyd E.S."/>
            <person name="Colman D.R."/>
            <person name="McGlynn S.E."/>
            <person name="Nealson K.H."/>
            <person name="Kurokawa K."/>
            <person name="Hongoh Y."/>
        </authorList>
    </citation>
    <scope>NUCLEOTIDE SEQUENCE [LARGE SCALE GENOMIC DNA]</scope>
    <source>
        <strain evidence="1 2">S43</strain>
    </source>
</reference>
<organism evidence="1 2">
    <name type="scientific">Candidatus Hakubella thermalkaliphila</name>
    <dbReference type="NCBI Taxonomy" id="2754717"/>
    <lineage>
        <taxon>Bacteria</taxon>
        <taxon>Bacillati</taxon>
        <taxon>Actinomycetota</taxon>
        <taxon>Actinomycetota incertae sedis</taxon>
        <taxon>Candidatus Hakubellales</taxon>
        <taxon>Candidatus Hakubellaceae</taxon>
        <taxon>Candidatus Hakubella</taxon>
    </lineage>
</organism>
<dbReference type="Proteomes" id="UP000576480">
    <property type="component" value="Unassembled WGS sequence"/>
</dbReference>
<evidence type="ECO:0000313" key="1">
    <source>
        <dbReference type="EMBL" id="GFP34267.1"/>
    </source>
</evidence>
<dbReference type="EMBL" id="BLSB01000002">
    <property type="protein sequence ID" value="GFP34267.1"/>
    <property type="molecule type" value="Genomic_DNA"/>
</dbReference>
<proteinExistence type="predicted"/>
<dbReference type="AlphaFoldDB" id="A0A6V8PPV6"/>
<sequence length="104" mass="11417">MHLSPDAGNISAPGFHAKKLSSDGHLPDLAFDSQIGCGGGRIGKDYSLSMDKAKLSALKERNSMTAQTRWVYFLAINQDFEVRRIDRNTFGQASLDLSGIKLLF</sequence>
<comment type="caution">
    <text evidence="1">The sequence shown here is derived from an EMBL/GenBank/DDBJ whole genome shotgun (WGS) entry which is preliminary data.</text>
</comment>
<name>A0A6V8PPV6_9ACTN</name>